<evidence type="ECO:0000256" key="2">
    <source>
        <dbReference type="ARBA" id="ARBA00022692"/>
    </source>
</evidence>
<evidence type="ECO:0000313" key="6">
    <source>
        <dbReference type="Proteomes" id="UP000887565"/>
    </source>
</evidence>
<sequence length="377" mass="42917">SPKYNFRRLDIIGLSRSRRNAGVLTFAVVENEYYSATIIVEHERSVDMFLELFLLICVSFWLLTKPGDALVHRSSASNRTIAVGIIFPRTTAYFADRLFTRRFKAEQPQQQYNFANYFTFRKIIANLSEVAFPMDTIRVLCDQMVKEQVVAIIYLAHWETYGRSSASIQYLIHMASYTGIPIIAWNADNSAHLTDTLFQLPHKQILRRHCIIQFHCHSSVPEKNQDCSSGNSFGADAAYDSNLGKYRLLQLAPSLRHQVEAMIQILIRYDWKKFAVITSMIAGKNFFVQLCMSIAAKQNHIMQLDMVTSLHLNTENQTSVEEDFVGLSKSEARIFLFYATSLEAKVIFALADKAGLTGSKFMWIATQSVVGTEKTIT</sequence>
<feature type="domain" description="Receptor ligand binding region" evidence="5">
    <location>
        <begin position="141"/>
        <end position="369"/>
    </location>
</feature>
<reference evidence="7" key="1">
    <citation type="submission" date="2022-11" db="UniProtKB">
        <authorList>
            <consortium name="WormBaseParasite"/>
        </authorList>
    </citation>
    <scope>IDENTIFICATION</scope>
</reference>
<evidence type="ECO:0000259" key="5">
    <source>
        <dbReference type="Pfam" id="PF01094"/>
    </source>
</evidence>
<dbReference type="GO" id="GO:0016020">
    <property type="term" value="C:membrane"/>
    <property type="evidence" value="ECO:0007669"/>
    <property type="project" value="UniProtKB-SubCell"/>
</dbReference>
<dbReference type="Gene3D" id="3.40.50.2300">
    <property type="match status" value="2"/>
</dbReference>
<protein>
    <submittedName>
        <fullName evidence="7">Receptor ligand binding region domain-containing protein</fullName>
    </submittedName>
</protein>
<evidence type="ECO:0000313" key="7">
    <source>
        <dbReference type="WBParaSite" id="nRc.2.0.1.t00404-RA"/>
    </source>
</evidence>
<evidence type="ECO:0000256" key="3">
    <source>
        <dbReference type="ARBA" id="ARBA00022989"/>
    </source>
</evidence>
<evidence type="ECO:0000256" key="4">
    <source>
        <dbReference type="ARBA" id="ARBA00023136"/>
    </source>
</evidence>
<accession>A0A915HG74</accession>
<organism evidence="6 7">
    <name type="scientific">Romanomermis culicivorax</name>
    <name type="common">Nematode worm</name>
    <dbReference type="NCBI Taxonomy" id="13658"/>
    <lineage>
        <taxon>Eukaryota</taxon>
        <taxon>Metazoa</taxon>
        <taxon>Ecdysozoa</taxon>
        <taxon>Nematoda</taxon>
        <taxon>Enoplea</taxon>
        <taxon>Dorylaimia</taxon>
        <taxon>Mermithida</taxon>
        <taxon>Mermithoidea</taxon>
        <taxon>Mermithidae</taxon>
        <taxon>Romanomermis</taxon>
    </lineage>
</organism>
<dbReference type="WBParaSite" id="nRc.2.0.1.t00404-RA">
    <property type="protein sequence ID" value="nRc.2.0.1.t00404-RA"/>
    <property type="gene ID" value="nRc.2.0.1.g00404"/>
</dbReference>
<dbReference type="OMA" id="VVENEYY"/>
<dbReference type="Proteomes" id="UP000887565">
    <property type="component" value="Unplaced"/>
</dbReference>
<evidence type="ECO:0000256" key="1">
    <source>
        <dbReference type="ARBA" id="ARBA00004370"/>
    </source>
</evidence>
<proteinExistence type="predicted"/>
<dbReference type="AlphaFoldDB" id="A0A915HG74"/>
<dbReference type="Pfam" id="PF01094">
    <property type="entry name" value="ANF_receptor"/>
    <property type="match status" value="1"/>
</dbReference>
<dbReference type="InterPro" id="IPR028082">
    <property type="entry name" value="Peripla_BP_I"/>
</dbReference>
<keyword evidence="3" id="KW-1133">Transmembrane helix</keyword>
<keyword evidence="4" id="KW-0472">Membrane</keyword>
<comment type="subcellular location">
    <subcellularLocation>
        <location evidence="1">Membrane</location>
    </subcellularLocation>
</comment>
<dbReference type="SUPFAM" id="SSF53822">
    <property type="entry name" value="Periplasmic binding protein-like I"/>
    <property type="match status" value="1"/>
</dbReference>
<keyword evidence="2" id="KW-0812">Transmembrane</keyword>
<name>A0A915HG74_ROMCU</name>
<keyword evidence="6" id="KW-1185">Reference proteome</keyword>
<dbReference type="InterPro" id="IPR001828">
    <property type="entry name" value="ANF_lig-bd_rcpt"/>
</dbReference>